<dbReference type="Proteomes" id="UP000054270">
    <property type="component" value="Unassembled WGS sequence"/>
</dbReference>
<gene>
    <name evidence="1" type="ORF">HYPSUDRAFT_208177</name>
</gene>
<keyword evidence="2" id="KW-1185">Reference proteome</keyword>
<protein>
    <submittedName>
        <fullName evidence="1">Uncharacterized protein</fullName>
    </submittedName>
</protein>
<proteinExistence type="predicted"/>
<sequence length="263" mass="27765">MSLSLCGAAAGDSPIGGCAPAASTEVASDSGRCAWKEGCASHWELILWEWEDTYLRPAQPTTSRAPQCLATASPPARPSPHALLIHGQHCLQQRGNGNTRIRSKAATAAAAAAPLPPVPRLASPVMLVIEPSCAEAELQCAPHVPLIIPLVNTVHPTSHARVHRHQRELLDDGLRCPSIRNANNRDGGHVYLRAQLARAGAHGSLVNGQALPGSESHRLHSCAVGAHASYQRASSDPRQLSAYVPALRSAARAFAAPQLPSLW</sequence>
<organism evidence="1 2">
    <name type="scientific">Hypholoma sublateritium (strain FD-334 SS-4)</name>
    <dbReference type="NCBI Taxonomy" id="945553"/>
    <lineage>
        <taxon>Eukaryota</taxon>
        <taxon>Fungi</taxon>
        <taxon>Dikarya</taxon>
        <taxon>Basidiomycota</taxon>
        <taxon>Agaricomycotina</taxon>
        <taxon>Agaricomycetes</taxon>
        <taxon>Agaricomycetidae</taxon>
        <taxon>Agaricales</taxon>
        <taxon>Agaricineae</taxon>
        <taxon>Strophariaceae</taxon>
        <taxon>Hypholoma</taxon>
    </lineage>
</organism>
<dbReference type="EMBL" id="KN817655">
    <property type="protein sequence ID" value="KJA15054.1"/>
    <property type="molecule type" value="Genomic_DNA"/>
</dbReference>
<name>A0A0D2N7E2_HYPSF</name>
<evidence type="ECO:0000313" key="1">
    <source>
        <dbReference type="EMBL" id="KJA15054.1"/>
    </source>
</evidence>
<dbReference type="AlphaFoldDB" id="A0A0D2N7E2"/>
<evidence type="ECO:0000313" key="2">
    <source>
        <dbReference type="Proteomes" id="UP000054270"/>
    </source>
</evidence>
<reference evidence="2" key="1">
    <citation type="submission" date="2014-04" db="EMBL/GenBank/DDBJ databases">
        <title>Evolutionary Origins and Diversification of the Mycorrhizal Mutualists.</title>
        <authorList>
            <consortium name="DOE Joint Genome Institute"/>
            <consortium name="Mycorrhizal Genomics Consortium"/>
            <person name="Kohler A."/>
            <person name="Kuo A."/>
            <person name="Nagy L.G."/>
            <person name="Floudas D."/>
            <person name="Copeland A."/>
            <person name="Barry K.W."/>
            <person name="Cichocki N."/>
            <person name="Veneault-Fourrey C."/>
            <person name="LaButti K."/>
            <person name="Lindquist E.A."/>
            <person name="Lipzen A."/>
            <person name="Lundell T."/>
            <person name="Morin E."/>
            <person name="Murat C."/>
            <person name="Riley R."/>
            <person name="Ohm R."/>
            <person name="Sun H."/>
            <person name="Tunlid A."/>
            <person name="Henrissat B."/>
            <person name="Grigoriev I.V."/>
            <person name="Hibbett D.S."/>
            <person name="Martin F."/>
        </authorList>
    </citation>
    <scope>NUCLEOTIDE SEQUENCE [LARGE SCALE GENOMIC DNA]</scope>
    <source>
        <strain evidence="2">FD-334 SS-4</strain>
    </source>
</reference>
<accession>A0A0D2N7E2</accession>